<sequence length="587" mass="64358">MAAASSLAAGDRANRRQWRYTWETLAHLPLLRLYLFHPALSAAAPVSGLRADLRLDASLLLLSFSLPGAGPVSLRVPVPRVLVDPSAPPECRAAGDHLEVRLTLVLPVDHPVVAAAFPGADPPAPLSLRDDLKSLSSGDVHLYCKTCSARLTKQPLRDIVEMPSLDWEDVADNWFGGCCTSFGGASEKLVSQFINAYGCLEGTTLLDATSIIIEKDYLEIDLVSRIDNLVPSIDFVALREAMSNVTLESDHTTDRIKLNTSEEACHEKKNDSSHMQPPVLLEEGPCITKTERSTGNNGGTPSSDHCDTIQLNNGVDVNSEKSTSDCFVENRKQTSQEADLFLVDPWSCCCGSGDSGKAECNTSEMPSTLENRRDYKLTKSISLGSSFIVKESNFLKDVNWVELLCSHCSSSLGSYPSQCSDALSDGRVRLFKCYTSSNLPVGGPHDVFRGHTLGKLFVNLLLEIAEDEISFRTVVRDLKTKRPMLQIVLLSSKTWLFSGYCYENDMDGSHGTAHLQPTVKLLYSNCSNASEADLRIVEEWSSKYRAEQLYMMGRQIDELTGCLSSAMDEFPLSCSSLEGMSLSCLER</sequence>
<name>A0ACD5ZAZ9_AVESA</name>
<reference evidence="1" key="1">
    <citation type="submission" date="2021-05" db="EMBL/GenBank/DDBJ databases">
        <authorList>
            <person name="Scholz U."/>
            <person name="Mascher M."/>
            <person name="Fiebig A."/>
        </authorList>
    </citation>
    <scope>NUCLEOTIDE SEQUENCE [LARGE SCALE GENOMIC DNA]</scope>
</reference>
<dbReference type="Proteomes" id="UP001732700">
    <property type="component" value="Chromosome 6C"/>
</dbReference>
<evidence type="ECO:0000313" key="1">
    <source>
        <dbReference type="EnsemblPlants" id="AVESA.00010b.r2.6CG1118240.1.CDS"/>
    </source>
</evidence>
<evidence type="ECO:0000313" key="2">
    <source>
        <dbReference type="Proteomes" id="UP001732700"/>
    </source>
</evidence>
<organism evidence="1 2">
    <name type="scientific">Avena sativa</name>
    <name type="common">Oat</name>
    <dbReference type="NCBI Taxonomy" id="4498"/>
    <lineage>
        <taxon>Eukaryota</taxon>
        <taxon>Viridiplantae</taxon>
        <taxon>Streptophyta</taxon>
        <taxon>Embryophyta</taxon>
        <taxon>Tracheophyta</taxon>
        <taxon>Spermatophyta</taxon>
        <taxon>Magnoliopsida</taxon>
        <taxon>Liliopsida</taxon>
        <taxon>Poales</taxon>
        <taxon>Poaceae</taxon>
        <taxon>BOP clade</taxon>
        <taxon>Pooideae</taxon>
        <taxon>Poodae</taxon>
        <taxon>Poeae</taxon>
        <taxon>Poeae Chloroplast Group 1 (Aveneae type)</taxon>
        <taxon>Aveninae</taxon>
        <taxon>Avena</taxon>
    </lineage>
</organism>
<keyword evidence="2" id="KW-1185">Reference proteome</keyword>
<protein>
    <submittedName>
        <fullName evidence="1">Uncharacterized protein</fullName>
    </submittedName>
</protein>
<accession>A0ACD5ZAZ9</accession>
<proteinExistence type="predicted"/>
<dbReference type="EnsemblPlants" id="AVESA.00010b.r2.6CG1118240.1">
    <property type="protein sequence ID" value="AVESA.00010b.r2.6CG1118240.1.CDS"/>
    <property type="gene ID" value="AVESA.00010b.r2.6CG1118240"/>
</dbReference>
<reference evidence="1" key="2">
    <citation type="submission" date="2025-09" db="UniProtKB">
        <authorList>
            <consortium name="EnsemblPlants"/>
        </authorList>
    </citation>
    <scope>IDENTIFICATION</scope>
</reference>